<sequence length="48" mass="5092">PADVVDTFDTPVAVARDLGIFAHDGDLHHVLFLHHMASNGVEVVAALT</sequence>
<accession>A0A0P9DF48</accession>
<organism evidence="1 2">
    <name type="scientific">Kouleothrix aurantiaca</name>
    <dbReference type="NCBI Taxonomy" id="186479"/>
    <lineage>
        <taxon>Bacteria</taxon>
        <taxon>Bacillati</taxon>
        <taxon>Chloroflexota</taxon>
        <taxon>Chloroflexia</taxon>
        <taxon>Chloroflexales</taxon>
        <taxon>Roseiflexineae</taxon>
        <taxon>Roseiflexaceae</taxon>
        <taxon>Kouleothrix</taxon>
    </lineage>
</organism>
<dbReference type="EMBL" id="LJCR01002471">
    <property type="protein sequence ID" value="KPV48679.1"/>
    <property type="molecule type" value="Genomic_DNA"/>
</dbReference>
<gene>
    <name evidence="1" type="ORF">SE17_36755</name>
</gene>
<protein>
    <submittedName>
        <fullName evidence="1">Nicotinamidase</fullName>
    </submittedName>
</protein>
<evidence type="ECO:0000313" key="2">
    <source>
        <dbReference type="Proteomes" id="UP000050509"/>
    </source>
</evidence>
<proteinExistence type="predicted"/>
<feature type="non-terminal residue" evidence="1">
    <location>
        <position position="1"/>
    </location>
</feature>
<comment type="caution">
    <text evidence="1">The sequence shown here is derived from an EMBL/GenBank/DDBJ whole genome shotgun (WGS) entry which is preliminary data.</text>
</comment>
<dbReference type="AlphaFoldDB" id="A0A0P9DF48"/>
<reference evidence="1 2" key="1">
    <citation type="submission" date="2015-09" db="EMBL/GenBank/DDBJ databases">
        <title>Draft genome sequence of Kouleothrix aurantiaca JCM 19913.</title>
        <authorList>
            <person name="Hemp J."/>
        </authorList>
    </citation>
    <scope>NUCLEOTIDE SEQUENCE [LARGE SCALE GENOMIC DNA]</scope>
    <source>
        <strain evidence="1 2">COM-B</strain>
    </source>
</reference>
<evidence type="ECO:0000313" key="1">
    <source>
        <dbReference type="EMBL" id="KPV48679.1"/>
    </source>
</evidence>
<dbReference type="PATRIC" id="fig|186479.3.peg.4987"/>
<keyword evidence="2" id="KW-1185">Reference proteome</keyword>
<dbReference type="Proteomes" id="UP000050509">
    <property type="component" value="Unassembled WGS sequence"/>
</dbReference>
<name>A0A0P9DF48_9CHLR</name>